<proteinExistence type="predicted"/>
<sequence length="88" mass="9991">MSGISCQNVNRKATENLYIQRATPMYALILGNVQPCSDLLLSKEKKNNEIALRVPCDYNEPMSNQLRGRMCVLTHTAGKQNYPVRTFE</sequence>
<dbReference type="AlphaFoldDB" id="A0A8X6YF93"/>
<keyword evidence="2" id="KW-1185">Reference proteome</keyword>
<comment type="caution">
    <text evidence="1">The sequence shown here is derived from an EMBL/GenBank/DDBJ whole genome shotgun (WGS) entry which is preliminary data.</text>
</comment>
<dbReference type="EMBL" id="BMAV01019113">
    <property type="protein sequence ID" value="GFY71830.1"/>
    <property type="molecule type" value="Genomic_DNA"/>
</dbReference>
<protein>
    <submittedName>
        <fullName evidence="1">Uncharacterized protein</fullName>
    </submittedName>
</protein>
<evidence type="ECO:0000313" key="2">
    <source>
        <dbReference type="Proteomes" id="UP000886998"/>
    </source>
</evidence>
<gene>
    <name evidence="1" type="ORF">TNIN_41171</name>
</gene>
<name>A0A8X6YF93_9ARAC</name>
<dbReference type="Proteomes" id="UP000886998">
    <property type="component" value="Unassembled WGS sequence"/>
</dbReference>
<accession>A0A8X6YF93</accession>
<reference evidence="1" key="1">
    <citation type="submission" date="2020-08" db="EMBL/GenBank/DDBJ databases">
        <title>Multicomponent nature underlies the extraordinary mechanical properties of spider dragline silk.</title>
        <authorList>
            <person name="Kono N."/>
            <person name="Nakamura H."/>
            <person name="Mori M."/>
            <person name="Yoshida Y."/>
            <person name="Ohtoshi R."/>
            <person name="Malay A.D."/>
            <person name="Moran D.A.P."/>
            <person name="Tomita M."/>
            <person name="Numata K."/>
            <person name="Arakawa K."/>
        </authorList>
    </citation>
    <scope>NUCLEOTIDE SEQUENCE</scope>
</reference>
<organism evidence="1 2">
    <name type="scientific">Trichonephila inaurata madagascariensis</name>
    <dbReference type="NCBI Taxonomy" id="2747483"/>
    <lineage>
        <taxon>Eukaryota</taxon>
        <taxon>Metazoa</taxon>
        <taxon>Ecdysozoa</taxon>
        <taxon>Arthropoda</taxon>
        <taxon>Chelicerata</taxon>
        <taxon>Arachnida</taxon>
        <taxon>Araneae</taxon>
        <taxon>Araneomorphae</taxon>
        <taxon>Entelegynae</taxon>
        <taxon>Araneoidea</taxon>
        <taxon>Nephilidae</taxon>
        <taxon>Trichonephila</taxon>
        <taxon>Trichonephila inaurata</taxon>
    </lineage>
</organism>
<evidence type="ECO:0000313" key="1">
    <source>
        <dbReference type="EMBL" id="GFY71830.1"/>
    </source>
</evidence>